<evidence type="ECO:0000313" key="4">
    <source>
        <dbReference type="Proteomes" id="UP000005633"/>
    </source>
</evidence>
<feature type="compositionally biased region" description="Basic and acidic residues" evidence="1">
    <location>
        <begin position="176"/>
        <end position="187"/>
    </location>
</feature>
<proteinExistence type="predicted"/>
<dbReference type="HOGENOM" id="CLU_1297701_0_0_4"/>
<protein>
    <submittedName>
        <fullName evidence="3">Uncharacterized protein</fullName>
    </submittedName>
</protein>
<evidence type="ECO:0000313" key="3">
    <source>
        <dbReference type="EMBL" id="AEV27275.1"/>
    </source>
</evidence>
<evidence type="ECO:0000256" key="1">
    <source>
        <dbReference type="SAM" id="MobiDB-lite"/>
    </source>
</evidence>
<keyword evidence="2" id="KW-1133">Transmembrane helix</keyword>
<dbReference type="AlphaFoldDB" id="G8QGF7"/>
<feature type="region of interest" description="Disordered" evidence="1">
    <location>
        <begin position="166"/>
        <end position="190"/>
    </location>
</feature>
<name>G8QGF7_AZOOP</name>
<feature type="transmembrane region" description="Helical" evidence="2">
    <location>
        <begin position="93"/>
        <end position="111"/>
    </location>
</feature>
<reference evidence="3 4" key="1">
    <citation type="journal article" date="2012" name="J. Bacteriol.">
        <title>Complete genome sequence of the anaerobic perchlorate-reducing bacterium Azospira suillum strain PS.</title>
        <authorList>
            <person name="Byrne-Bailey K.G."/>
            <person name="Coates J.D."/>
        </authorList>
    </citation>
    <scope>NUCLEOTIDE SEQUENCE [LARGE SCALE GENOMIC DNA]</scope>
    <source>
        <strain evidence="4">ATCC BAA-33 / DSM 13638 / PS</strain>
    </source>
</reference>
<keyword evidence="2" id="KW-0472">Membrane</keyword>
<dbReference type="KEGG" id="dsu:Dsui_2939"/>
<keyword evidence="2" id="KW-0812">Transmembrane</keyword>
<gene>
    <name evidence="3" type="ordered locus">Dsui_2939</name>
</gene>
<organism evidence="3 4">
    <name type="scientific">Azospira oryzae (strain ATCC BAA-33 / DSM 13638 / PS)</name>
    <name type="common">Dechlorosoma suillum</name>
    <dbReference type="NCBI Taxonomy" id="640081"/>
    <lineage>
        <taxon>Bacteria</taxon>
        <taxon>Pseudomonadati</taxon>
        <taxon>Pseudomonadota</taxon>
        <taxon>Betaproteobacteria</taxon>
        <taxon>Rhodocyclales</taxon>
        <taxon>Rhodocyclaceae</taxon>
        <taxon>Azospira</taxon>
    </lineage>
</organism>
<evidence type="ECO:0000256" key="2">
    <source>
        <dbReference type="SAM" id="Phobius"/>
    </source>
</evidence>
<feature type="transmembrane region" description="Helical" evidence="2">
    <location>
        <begin position="117"/>
        <end position="142"/>
    </location>
</feature>
<accession>G8QGF7</accession>
<dbReference type="EMBL" id="CP003153">
    <property type="protein sequence ID" value="AEV27275.1"/>
    <property type="molecule type" value="Genomic_DNA"/>
</dbReference>
<dbReference type="RefSeq" id="WP_014237955.1">
    <property type="nucleotide sequence ID" value="NC_016616.1"/>
</dbReference>
<dbReference type="Proteomes" id="UP000005633">
    <property type="component" value="Chromosome"/>
</dbReference>
<sequence length="212" mass="23834">MNTSNSSQEENIFDVRQRTFSVTTAGDKKNVLRTGYIGPCVAFYGRHKDNKVVFMSHVDGNIFGYKNLEAKLKSLTNENLEGFSLYATTNYTISLRIFVILVSALIVFSSAEKLFSSLLFLVALGFMFGSLIQIYLFSILRFKKSQFRLQRRCQLHGRITVSIDAASEDNPSPNKEPIEPEESKKLYGPESGHCWLSGQKEITPKAPECGLV</sequence>
<dbReference type="OrthoDB" id="9885419at2"/>